<evidence type="ECO:0000313" key="9">
    <source>
        <dbReference type="Proteomes" id="UP001589654"/>
    </source>
</evidence>
<evidence type="ECO:0000256" key="5">
    <source>
        <dbReference type="ARBA" id="ARBA00023237"/>
    </source>
</evidence>
<keyword evidence="3" id="KW-0732">Signal</keyword>
<dbReference type="Pfam" id="PF07980">
    <property type="entry name" value="SusD_RagB"/>
    <property type="match status" value="1"/>
</dbReference>
<evidence type="ECO:0000256" key="2">
    <source>
        <dbReference type="ARBA" id="ARBA00006275"/>
    </source>
</evidence>
<keyword evidence="9" id="KW-1185">Reference proteome</keyword>
<dbReference type="PROSITE" id="PS51257">
    <property type="entry name" value="PROKAR_LIPOPROTEIN"/>
    <property type="match status" value="1"/>
</dbReference>
<comment type="similarity">
    <text evidence="2">Belongs to the SusD family.</text>
</comment>
<gene>
    <name evidence="8" type="ORF">ACFFUR_14740</name>
</gene>
<proteinExistence type="inferred from homology"/>
<feature type="domain" description="RagB/SusD" evidence="6">
    <location>
        <begin position="274"/>
        <end position="568"/>
    </location>
</feature>
<dbReference type="SUPFAM" id="SSF48452">
    <property type="entry name" value="TPR-like"/>
    <property type="match status" value="1"/>
</dbReference>
<dbReference type="Proteomes" id="UP001589654">
    <property type="component" value="Unassembled WGS sequence"/>
</dbReference>
<name>A0ABV5J8S7_9BACT</name>
<dbReference type="EMBL" id="JBHMEW010000066">
    <property type="protein sequence ID" value="MFB9213071.1"/>
    <property type="molecule type" value="Genomic_DNA"/>
</dbReference>
<accession>A0ABV5J8S7</accession>
<comment type="caution">
    <text evidence="8">The sequence shown here is derived from an EMBL/GenBank/DDBJ whole genome shotgun (WGS) entry which is preliminary data.</text>
</comment>
<keyword evidence="5" id="KW-0998">Cell outer membrane</keyword>
<dbReference type="InterPro" id="IPR033985">
    <property type="entry name" value="SusD-like_N"/>
</dbReference>
<dbReference type="InterPro" id="IPR011990">
    <property type="entry name" value="TPR-like_helical_dom_sf"/>
</dbReference>
<dbReference type="Gene3D" id="1.25.40.390">
    <property type="match status" value="1"/>
</dbReference>
<feature type="domain" description="SusD-like N-terminal" evidence="7">
    <location>
        <begin position="23"/>
        <end position="221"/>
    </location>
</feature>
<protein>
    <submittedName>
        <fullName evidence="8">RagB/SusD family nutrient uptake outer membrane protein</fullName>
    </submittedName>
</protein>
<sequence length="569" mass="64603">MKFNNQIYIICLLALSTFSCEDFLEEENRSNVNADTYFVDESGYESLVSAAYSSLRNVWGDDPWLFCLGVDIYTRGESELIGGTYENRDVFSSQLNEYAGLDPQNSFVSDFYSEVYRAIQICNTAISRADAVNGMDEQKKQRLVSEVKFLRAYYYYLLVEQFGGIPIVEEEINSAVTNFERASEATVYEYIISELQSSMEGVSPGPDQFGRVSEGAVKNLLALVHLTRGYRSYGAPDDFSLAASLADEVINDYGYSLLGTFEEVFTPGNEINSEIIFSVQYDPGTLGVTSQGRPDGNGQSAHWGWELWTKEAGFERENPTYNWKKSQFTPTQFLYSLFNTSMDSRYDGTFLSTFYATIDDPAQGIEAGDLKVYFPKWDEDFTTLDSLAFMAQHPNANIITYPRWKQDIENVGGAGKFPMVWKFHDPDAAFHSNTDNYTGTRDIFLYRLAETYLIAAEAYHNLGNNALAADRINTVRRRAAIPGNESTMEISAADVDLDFILDERAREMTGEYKRWMDLKRTGKLIERTLQHNNLAERANQIKPFHLLRPIPQSVIDRDTGEFPQNPDYN</sequence>
<evidence type="ECO:0000259" key="6">
    <source>
        <dbReference type="Pfam" id="PF07980"/>
    </source>
</evidence>
<evidence type="ECO:0000256" key="1">
    <source>
        <dbReference type="ARBA" id="ARBA00004442"/>
    </source>
</evidence>
<organism evidence="8 9">
    <name type="scientific">Echinicola jeungdonensis</name>
    <dbReference type="NCBI Taxonomy" id="709343"/>
    <lineage>
        <taxon>Bacteria</taxon>
        <taxon>Pseudomonadati</taxon>
        <taxon>Bacteroidota</taxon>
        <taxon>Cytophagia</taxon>
        <taxon>Cytophagales</taxon>
        <taxon>Cyclobacteriaceae</taxon>
        <taxon>Echinicola</taxon>
    </lineage>
</organism>
<evidence type="ECO:0000256" key="4">
    <source>
        <dbReference type="ARBA" id="ARBA00023136"/>
    </source>
</evidence>
<dbReference type="Pfam" id="PF14322">
    <property type="entry name" value="SusD-like_3"/>
    <property type="match status" value="1"/>
</dbReference>
<dbReference type="RefSeq" id="WP_290247905.1">
    <property type="nucleotide sequence ID" value="NZ_JAUFQT010000001.1"/>
</dbReference>
<evidence type="ECO:0000313" key="8">
    <source>
        <dbReference type="EMBL" id="MFB9213071.1"/>
    </source>
</evidence>
<evidence type="ECO:0000256" key="3">
    <source>
        <dbReference type="ARBA" id="ARBA00022729"/>
    </source>
</evidence>
<comment type="subcellular location">
    <subcellularLocation>
        <location evidence="1">Cell outer membrane</location>
    </subcellularLocation>
</comment>
<keyword evidence="4" id="KW-0472">Membrane</keyword>
<evidence type="ECO:0000259" key="7">
    <source>
        <dbReference type="Pfam" id="PF14322"/>
    </source>
</evidence>
<dbReference type="InterPro" id="IPR012944">
    <property type="entry name" value="SusD_RagB_dom"/>
</dbReference>
<reference evidence="8 9" key="1">
    <citation type="submission" date="2024-09" db="EMBL/GenBank/DDBJ databases">
        <authorList>
            <person name="Sun Q."/>
            <person name="Mori K."/>
        </authorList>
    </citation>
    <scope>NUCLEOTIDE SEQUENCE [LARGE SCALE GENOMIC DNA]</scope>
    <source>
        <strain evidence="8 9">CECT 7682</strain>
    </source>
</reference>